<organism evidence="9 10">
    <name type="scientific">Piscinibacter koreensis</name>
    <dbReference type="NCBI Taxonomy" id="2742824"/>
    <lineage>
        <taxon>Bacteria</taxon>
        <taxon>Pseudomonadati</taxon>
        <taxon>Pseudomonadota</taxon>
        <taxon>Betaproteobacteria</taxon>
        <taxon>Burkholderiales</taxon>
        <taxon>Sphaerotilaceae</taxon>
        <taxon>Piscinibacter</taxon>
    </lineage>
</organism>
<dbReference type="CDD" id="cd04725">
    <property type="entry name" value="OMP_decarboxylase_like"/>
    <property type="match status" value="1"/>
</dbReference>
<dbReference type="SMART" id="SM00934">
    <property type="entry name" value="OMPdecase"/>
    <property type="match status" value="1"/>
</dbReference>
<keyword evidence="3 7" id="KW-0210">Decarboxylase</keyword>
<keyword evidence="10" id="KW-1185">Reference proteome</keyword>
<keyword evidence="5 7" id="KW-0456">Lyase</keyword>
<dbReference type="Pfam" id="PF00215">
    <property type="entry name" value="OMPdecase"/>
    <property type="match status" value="1"/>
</dbReference>
<dbReference type="PANTHER" id="PTHR43375">
    <property type="entry name" value="OROTIDINE 5'-PHOSPHATE DECARBOXYLASE"/>
    <property type="match status" value="1"/>
</dbReference>
<proteinExistence type="inferred from homology"/>
<dbReference type="GO" id="GO:0006207">
    <property type="term" value="P:'de novo' pyrimidine nucleobase biosynthetic process"/>
    <property type="evidence" value="ECO:0007669"/>
    <property type="project" value="InterPro"/>
</dbReference>
<evidence type="ECO:0000256" key="1">
    <source>
        <dbReference type="ARBA" id="ARBA00004861"/>
    </source>
</evidence>
<evidence type="ECO:0000313" key="9">
    <source>
        <dbReference type="EMBL" id="NUZ04534.1"/>
    </source>
</evidence>
<feature type="active site" description="Proton donor" evidence="7">
    <location>
        <position position="95"/>
    </location>
</feature>
<dbReference type="GO" id="GO:0044205">
    <property type="term" value="P:'de novo' UMP biosynthetic process"/>
    <property type="evidence" value="ECO:0007669"/>
    <property type="project" value="UniProtKB-UniRule"/>
</dbReference>
<dbReference type="EC" id="4.1.1.23" evidence="7"/>
<gene>
    <name evidence="7 9" type="primary">pyrF</name>
    <name evidence="9" type="ORF">HQN59_02060</name>
</gene>
<feature type="domain" description="Orotidine 5'-phosphate decarboxylase" evidence="8">
    <location>
        <begin position="17"/>
        <end position="260"/>
    </location>
</feature>
<dbReference type="RefSeq" id="WP_176065559.1">
    <property type="nucleotide sequence ID" value="NZ_JABWMJ010000001.1"/>
</dbReference>
<keyword evidence="4 7" id="KW-0665">Pyrimidine biosynthesis</keyword>
<dbReference type="AlphaFoldDB" id="A0A7Y6TUY5"/>
<sequence length="284" mass="30026">MRFTEMLAASERAHRSMLCIGLDPDPARFPADWRGDRGRIFDFCAAVVDATHDLVCAFKPQIAYFAAERAEDQLEALIDHIHARAPGVPVILDAKRGDIGATAEQYAREAFERYRADALTLSPFLGLDSIEPYLAYADKGLFLLCRTSNAGGSDLQAQTLGSGARLYEHIAATAEQAWNRNGQLGLVVGATFPAELARVRELAPTLPLLVPGIGAQGGDAAATVRAGWRGDASGTRAPIVVSSSRAVLYASAEADFAVGARRVAEATRAELAAAAAPSPHAGLA</sequence>
<dbReference type="HAMAP" id="MF_01215">
    <property type="entry name" value="OMPdecase_type2"/>
    <property type="match status" value="1"/>
</dbReference>
<dbReference type="InterPro" id="IPR018089">
    <property type="entry name" value="OMPdecase_AS"/>
</dbReference>
<evidence type="ECO:0000256" key="7">
    <source>
        <dbReference type="HAMAP-Rule" id="MF_01215"/>
    </source>
</evidence>
<protein>
    <recommendedName>
        <fullName evidence="7">Orotidine 5'-phosphate decarboxylase</fullName>
        <ecNumber evidence="7">4.1.1.23</ecNumber>
    </recommendedName>
    <alternativeName>
        <fullName evidence="7">OMP decarboxylase</fullName>
        <shortName evidence="7">OMPDCase</shortName>
        <shortName evidence="7">OMPdecase</shortName>
    </alternativeName>
</protein>
<dbReference type="InterPro" id="IPR011995">
    <property type="entry name" value="OMPdecase_type-2"/>
</dbReference>
<dbReference type="PANTHER" id="PTHR43375:SF1">
    <property type="entry name" value="OROTIDINE 5'-PHOSPHATE DECARBOXYLASE"/>
    <property type="match status" value="1"/>
</dbReference>
<dbReference type="GO" id="GO:0004590">
    <property type="term" value="F:orotidine-5'-phosphate decarboxylase activity"/>
    <property type="evidence" value="ECO:0007669"/>
    <property type="project" value="UniProtKB-UniRule"/>
</dbReference>
<evidence type="ECO:0000256" key="2">
    <source>
        <dbReference type="ARBA" id="ARBA00008847"/>
    </source>
</evidence>
<comment type="pathway">
    <text evidence="1 7">Pyrimidine metabolism; UMP biosynthesis via de novo pathway; UMP from orotate: step 2/2.</text>
</comment>
<dbReference type="UniPathway" id="UPA00070">
    <property type="reaction ID" value="UER00120"/>
</dbReference>
<dbReference type="InterPro" id="IPR013785">
    <property type="entry name" value="Aldolase_TIM"/>
</dbReference>
<evidence type="ECO:0000313" key="10">
    <source>
        <dbReference type="Proteomes" id="UP000529637"/>
    </source>
</evidence>
<dbReference type="NCBIfam" id="TIGR02127">
    <property type="entry name" value="pyrF_sub2"/>
    <property type="match status" value="1"/>
</dbReference>
<accession>A0A7Y6TUY5</accession>
<reference evidence="9 10" key="1">
    <citation type="submission" date="2020-06" db="EMBL/GenBank/DDBJ databases">
        <title>Schlegella sp. ID0723 isolated from air conditioner.</title>
        <authorList>
            <person name="Kim D.Y."/>
            <person name="Kim D.-U."/>
        </authorList>
    </citation>
    <scope>NUCLEOTIDE SEQUENCE [LARGE SCALE GENOMIC DNA]</scope>
    <source>
        <strain evidence="9 10">ID0723</strain>
    </source>
</reference>
<dbReference type="EMBL" id="JABWMJ010000001">
    <property type="protein sequence ID" value="NUZ04534.1"/>
    <property type="molecule type" value="Genomic_DNA"/>
</dbReference>
<dbReference type="InterPro" id="IPR001754">
    <property type="entry name" value="OMPdeCOase_dom"/>
</dbReference>
<dbReference type="Gene3D" id="3.20.20.70">
    <property type="entry name" value="Aldolase class I"/>
    <property type="match status" value="1"/>
</dbReference>
<dbReference type="PROSITE" id="PS00156">
    <property type="entry name" value="OMPDECASE"/>
    <property type="match status" value="1"/>
</dbReference>
<dbReference type="Proteomes" id="UP000529637">
    <property type="component" value="Unassembled WGS sequence"/>
</dbReference>
<evidence type="ECO:0000256" key="6">
    <source>
        <dbReference type="ARBA" id="ARBA00049157"/>
    </source>
</evidence>
<evidence type="ECO:0000259" key="8">
    <source>
        <dbReference type="SMART" id="SM00934"/>
    </source>
</evidence>
<name>A0A7Y6TUY5_9BURK</name>
<evidence type="ECO:0000256" key="5">
    <source>
        <dbReference type="ARBA" id="ARBA00023239"/>
    </source>
</evidence>
<comment type="caution">
    <text evidence="9">The sequence shown here is derived from an EMBL/GenBank/DDBJ whole genome shotgun (WGS) entry which is preliminary data.</text>
</comment>
<evidence type="ECO:0000256" key="3">
    <source>
        <dbReference type="ARBA" id="ARBA00022793"/>
    </source>
</evidence>
<evidence type="ECO:0000256" key="4">
    <source>
        <dbReference type="ARBA" id="ARBA00022975"/>
    </source>
</evidence>
<dbReference type="SUPFAM" id="SSF51366">
    <property type="entry name" value="Ribulose-phoshate binding barrel"/>
    <property type="match status" value="1"/>
</dbReference>
<dbReference type="InterPro" id="IPR011060">
    <property type="entry name" value="RibuloseP-bd_barrel"/>
</dbReference>
<comment type="similarity">
    <text evidence="2 7">Belongs to the OMP decarboxylase family. Type 2 subfamily.</text>
</comment>
<comment type="catalytic activity">
    <reaction evidence="6 7">
        <text>orotidine 5'-phosphate + H(+) = UMP + CO2</text>
        <dbReference type="Rhea" id="RHEA:11596"/>
        <dbReference type="ChEBI" id="CHEBI:15378"/>
        <dbReference type="ChEBI" id="CHEBI:16526"/>
        <dbReference type="ChEBI" id="CHEBI:57538"/>
        <dbReference type="ChEBI" id="CHEBI:57865"/>
        <dbReference type="EC" id="4.1.1.23"/>
    </reaction>
</comment>